<gene>
    <name evidence="1" type="ORF">ERS852470_02415</name>
</gene>
<dbReference type="EMBL" id="CYZV01000025">
    <property type="protein sequence ID" value="CUO46176.1"/>
    <property type="molecule type" value="Genomic_DNA"/>
</dbReference>
<sequence>MSRLESFIKNLCGKFNNQAQIKKEESEGEIIHPKAKHINAVCNQKIKNLPQNFKGYFVIEESYYETEKGKKILPHLFLFTLDKENNVVLTSYELPKGISKEEFRNDNGSLIMDYSTLVKSEKFNPMIYKEENGSFYGESISDFGNGTIFTLKERTEHGKLYVSEIFEKNGKVIFGFKDPIVYDKVLG</sequence>
<dbReference type="OrthoDB" id="3196946at2"/>
<name>A0A174FBI2_9CLOT</name>
<dbReference type="Proteomes" id="UP000095558">
    <property type="component" value="Unassembled WGS sequence"/>
</dbReference>
<proteinExistence type="predicted"/>
<accession>A0A174FBI2</accession>
<reference evidence="1 2" key="1">
    <citation type="submission" date="2015-09" db="EMBL/GenBank/DDBJ databases">
        <authorList>
            <consortium name="Pathogen Informatics"/>
        </authorList>
    </citation>
    <scope>NUCLEOTIDE SEQUENCE [LARGE SCALE GENOMIC DNA]</scope>
    <source>
        <strain evidence="1 2">2789STDY5834855</strain>
    </source>
</reference>
<dbReference type="RefSeq" id="WP_055277152.1">
    <property type="nucleotide sequence ID" value="NZ_CYZV01000025.1"/>
</dbReference>
<dbReference type="AlphaFoldDB" id="A0A174FBI2"/>
<organism evidence="1 2">
    <name type="scientific">Clostridium disporicum</name>
    <dbReference type="NCBI Taxonomy" id="84024"/>
    <lineage>
        <taxon>Bacteria</taxon>
        <taxon>Bacillati</taxon>
        <taxon>Bacillota</taxon>
        <taxon>Clostridia</taxon>
        <taxon>Eubacteriales</taxon>
        <taxon>Clostridiaceae</taxon>
        <taxon>Clostridium</taxon>
    </lineage>
</organism>
<evidence type="ECO:0000313" key="2">
    <source>
        <dbReference type="Proteomes" id="UP000095558"/>
    </source>
</evidence>
<protein>
    <submittedName>
        <fullName evidence="1">Uncharacterized protein</fullName>
    </submittedName>
</protein>
<evidence type="ECO:0000313" key="1">
    <source>
        <dbReference type="EMBL" id="CUO46176.1"/>
    </source>
</evidence>